<evidence type="ECO:0000259" key="5">
    <source>
        <dbReference type="PROSITE" id="PS51094"/>
    </source>
</evidence>
<dbReference type="InterPro" id="IPR011608">
    <property type="entry name" value="PRD"/>
</dbReference>
<dbReference type="SUPFAM" id="SSF63520">
    <property type="entry name" value="PTS-regulatory domain, PRD"/>
    <property type="match status" value="1"/>
</dbReference>
<evidence type="ECO:0000256" key="1">
    <source>
        <dbReference type="ARBA" id="ARBA00022737"/>
    </source>
</evidence>
<keyword evidence="8" id="KW-1185">Reference proteome</keyword>
<protein>
    <submittedName>
        <fullName evidence="7">Transcriptional regulator</fullName>
    </submittedName>
</protein>
<dbReference type="Gene3D" id="3.40.930.10">
    <property type="entry name" value="Mannitol-specific EII, Chain A"/>
    <property type="match status" value="1"/>
</dbReference>
<dbReference type="SUPFAM" id="SSF55804">
    <property type="entry name" value="Phoshotransferase/anion transport protein"/>
    <property type="match status" value="1"/>
</dbReference>
<dbReference type="InterPro" id="IPR050661">
    <property type="entry name" value="BglG_antiterminators"/>
</dbReference>
<dbReference type="Pfam" id="PF05043">
    <property type="entry name" value="Mga"/>
    <property type="match status" value="1"/>
</dbReference>
<dbReference type="PROSITE" id="PS51094">
    <property type="entry name" value="PTS_EIIA_TYPE_2"/>
    <property type="match status" value="1"/>
</dbReference>
<keyword evidence="1" id="KW-0677">Repeat</keyword>
<dbReference type="Pfam" id="PF08279">
    <property type="entry name" value="HTH_11"/>
    <property type="match status" value="1"/>
</dbReference>
<dbReference type="Proteomes" id="UP000007815">
    <property type="component" value="Unassembled WGS sequence"/>
</dbReference>
<gene>
    <name evidence="7" type="ORF">SRA_10108</name>
</gene>
<evidence type="ECO:0000313" key="7">
    <source>
        <dbReference type="EMBL" id="EJN93235.1"/>
    </source>
</evidence>
<organism evidence="7 8">
    <name type="scientific">Streptococcus ratti FA-1 = DSM 20564</name>
    <dbReference type="NCBI Taxonomy" id="699248"/>
    <lineage>
        <taxon>Bacteria</taxon>
        <taxon>Bacillati</taxon>
        <taxon>Bacillota</taxon>
        <taxon>Bacilli</taxon>
        <taxon>Lactobacillales</taxon>
        <taxon>Streptococcaceae</taxon>
        <taxon>Streptococcus</taxon>
    </lineage>
</organism>
<keyword evidence="4" id="KW-0804">Transcription</keyword>
<accession>A0ABN0GSF0</accession>
<reference evidence="7 8" key="1">
    <citation type="submission" date="2009-12" db="EMBL/GenBank/DDBJ databases">
        <authorList>
            <person name="Lefebure T."/>
            <person name="Cornejo O.E."/>
            <person name="Pavinski Bitar P.D."/>
            <person name="Lang P."/>
            <person name="Stanhope M.J."/>
        </authorList>
    </citation>
    <scope>NUCLEOTIDE SEQUENCE [LARGE SCALE GENOMIC DNA]</scope>
    <source>
        <strain evidence="7 8">FA-1</strain>
    </source>
</reference>
<sequence>MAQLDFQRLDDLLNYMIIQTSPVTLENLSQSFKVSGRTLRTDIKAINSSIVPNGAEIILIRKKGYILTYSNKEKFNDFWENAHSGTFLFTSAKSRIQYLLRLFLTTDRFISQKYLMTVLFVSQNTLYNDFRTLKTILGAYHLKIVNKSNLGYILSGDEQSIRLAINNLIFQEPLTDFITAANMVEKDICLNINYKQFSELFHNSFTKLVQLDSDYFHRNAFVSTLLALSRIKDGLLISDFQQTVSLIPQAQKEIQNFIKSAEQIFHIKVPKDEQQYLIYILSENFPHIIDSAITLSDASLVNSIVQALLSDLYTTTGASWVLDENLKRNLKDHIKRLLSIHTINSSRTNPILEAVKNNFPYPFELAVSAMQKIEKKFQISFTEDEISYIALYLASAIENSCNSYNISLAIICGTGKILSSIIESKIKKRFPNTFSEIKKLSYREFEHLSNKKAFHVIVSTVPIKHQQQKPIIFIDMNHLDDALLQIENKLSTMKRDNSTMNLFRPSHFMLVKEKISREALLKRIAEILQSQGFVTENFLADVLARENISSTVINEIIALPHPIGDSVNQSAIFSIIAPKGIKWSHSTKVKFIFLLAIKAKDLENIQHIYDSLLDFVSSEKKQDCLLKNPSYKTLIKIISGQQTDLKNEY</sequence>
<dbReference type="Gene3D" id="3.40.50.2300">
    <property type="match status" value="1"/>
</dbReference>
<dbReference type="InterPro" id="IPR007737">
    <property type="entry name" value="Mga_HTH"/>
</dbReference>
<evidence type="ECO:0000256" key="4">
    <source>
        <dbReference type="ARBA" id="ARBA00023163"/>
    </source>
</evidence>
<dbReference type="PROSITE" id="PS51372">
    <property type="entry name" value="PRD_2"/>
    <property type="match status" value="1"/>
</dbReference>
<dbReference type="Pfam" id="PF00874">
    <property type="entry name" value="PRD"/>
    <property type="match status" value="1"/>
</dbReference>
<dbReference type="Pfam" id="PF00359">
    <property type="entry name" value="PTS_EIIA_2"/>
    <property type="match status" value="1"/>
</dbReference>
<dbReference type="Gene3D" id="1.10.10.10">
    <property type="entry name" value="Winged helix-like DNA-binding domain superfamily/Winged helix DNA-binding domain"/>
    <property type="match status" value="2"/>
</dbReference>
<dbReference type="PANTHER" id="PTHR30185">
    <property type="entry name" value="CRYPTIC BETA-GLUCOSIDE BGL OPERON ANTITERMINATOR"/>
    <property type="match status" value="1"/>
</dbReference>
<name>A0ABN0GSF0_STRRT</name>
<dbReference type="InterPro" id="IPR036388">
    <property type="entry name" value="WH-like_DNA-bd_sf"/>
</dbReference>
<keyword evidence="3" id="KW-0010">Activator</keyword>
<dbReference type="InterPro" id="IPR002178">
    <property type="entry name" value="PTS_EIIA_type-2_dom"/>
</dbReference>
<dbReference type="InterPro" id="IPR036634">
    <property type="entry name" value="PRD_sf"/>
</dbReference>
<evidence type="ECO:0000313" key="8">
    <source>
        <dbReference type="Proteomes" id="UP000007815"/>
    </source>
</evidence>
<proteinExistence type="predicted"/>
<feature type="domain" description="PRD" evidence="6">
    <location>
        <begin position="296"/>
        <end position="403"/>
    </location>
</feature>
<dbReference type="EMBL" id="AJTZ01000006">
    <property type="protein sequence ID" value="EJN93235.1"/>
    <property type="molecule type" value="Genomic_DNA"/>
</dbReference>
<evidence type="ECO:0000256" key="2">
    <source>
        <dbReference type="ARBA" id="ARBA00023015"/>
    </source>
</evidence>
<keyword evidence="2" id="KW-0805">Transcription regulation</keyword>
<evidence type="ECO:0000259" key="6">
    <source>
        <dbReference type="PROSITE" id="PS51372"/>
    </source>
</evidence>
<dbReference type="InterPro" id="IPR016152">
    <property type="entry name" value="PTrfase/Anion_transptr"/>
</dbReference>
<dbReference type="InterPro" id="IPR013196">
    <property type="entry name" value="HTH_11"/>
</dbReference>
<dbReference type="RefSeq" id="WP_003090334.1">
    <property type="nucleotide sequence ID" value="NZ_AJTZ01000006.1"/>
</dbReference>
<feature type="domain" description="PTS EIIA type-2" evidence="5">
    <location>
        <begin position="501"/>
        <end position="641"/>
    </location>
</feature>
<dbReference type="Gene3D" id="1.10.1790.10">
    <property type="entry name" value="PRD domain"/>
    <property type="match status" value="1"/>
</dbReference>
<comment type="caution">
    <text evidence="7">The sequence shown here is derived from an EMBL/GenBank/DDBJ whole genome shotgun (WGS) entry which is preliminary data.</text>
</comment>
<dbReference type="PANTHER" id="PTHR30185:SF13">
    <property type="entry name" value="LICABCH OPERON REGULATOR-RELATED"/>
    <property type="match status" value="1"/>
</dbReference>
<evidence type="ECO:0000256" key="3">
    <source>
        <dbReference type="ARBA" id="ARBA00023159"/>
    </source>
</evidence>